<dbReference type="PANTHER" id="PTHR43364:SF18">
    <property type="entry name" value="OXIDOREDUCTASE"/>
    <property type="match status" value="1"/>
</dbReference>
<dbReference type="InterPro" id="IPR050523">
    <property type="entry name" value="AKR_Detox_Biosynth"/>
</dbReference>
<keyword evidence="4" id="KW-1185">Reference proteome</keyword>
<dbReference type="InterPro" id="IPR023210">
    <property type="entry name" value="NADP_OxRdtase_dom"/>
</dbReference>
<evidence type="ECO:0000313" key="3">
    <source>
        <dbReference type="EMBL" id="PVY96509.1"/>
    </source>
</evidence>
<name>A0A2U1E9V6_9PSEU</name>
<dbReference type="GO" id="GO:0016491">
    <property type="term" value="F:oxidoreductase activity"/>
    <property type="evidence" value="ECO:0007669"/>
    <property type="project" value="UniProtKB-KW"/>
</dbReference>
<dbReference type="EMBL" id="QEKW01000029">
    <property type="protein sequence ID" value="PVY96509.1"/>
    <property type="molecule type" value="Genomic_DNA"/>
</dbReference>
<dbReference type="Pfam" id="PF00248">
    <property type="entry name" value="Aldo_ket_red"/>
    <property type="match status" value="1"/>
</dbReference>
<sequence length="372" mass="40558">MLAWIERRGPSAISRSGPVGRGQPSGMEYRALGRSGLKVSTMTMGTMTFGGKGGFSTLGTTDVEGATRQIDLCVDHGVNLVDTADMYSAGVSEEIVGQATKNHRDDLLLATKCRFPMGDGPNDGGASRQHIVRSCEDSLRRLGVEHIDLYQLHGWDGQTPLEETLEALDTLVRKGKIRYIGCSNYSAWHVMKALGVSERGEYQRFVSQQIHYTLQAREAENELVPVSIDQGLGILVWSPIAGGLLSGKFRRGQDDPETSRHLGEWSEPPVHDRERLYDIVEVAAEIADGHGVSVAQVANAWLLHKPGVTSLVIGARTEEQLADNLGAAELALTSDEVGRLDEVSAMPLLYPYWHQKNTITDRLSPADASLLT</sequence>
<dbReference type="InterPro" id="IPR036812">
    <property type="entry name" value="NAD(P)_OxRdtase_dom_sf"/>
</dbReference>
<organism evidence="3 4">
    <name type="scientific">Actinomycetospora cinnamomea</name>
    <dbReference type="NCBI Taxonomy" id="663609"/>
    <lineage>
        <taxon>Bacteria</taxon>
        <taxon>Bacillati</taxon>
        <taxon>Actinomycetota</taxon>
        <taxon>Actinomycetes</taxon>
        <taxon>Pseudonocardiales</taxon>
        <taxon>Pseudonocardiaceae</taxon>
        <taxon>Actinomycetospora</taxon>
    </lineage>
</organism>
<evidence type="ECO:0000259" key="2">
    <source>
        <dbReference type="Pfam" id="PF00248"/>
    </source>
</evidence>
<comment type="caution">
    <text evidence="3">The sequence shown here is derived from an EMBL/GenBank/DDBJ whole genome shotgun (WGS) entry which is preliminary data.</text>
</comment>
<dbReference type="Gene3D" id="3.20.20.100">
    <property type="entry name" value="NADP-dependent oxidoreductase domain"/>
    <property type="match status" value="1"/>
</dbReference>
<reference evidence="3 4" key="1">
    <citation type="submission" date="2018-04" db="EMBL/GenBank/DDBJ databases">
        <title>Genomic Encyclopedia of Type Strains, Phase IV (KMG-IV): sequencing the most valuable type-strain genomes for metagenomic binning, comparative biology and taxonomic classification.</title>
        <authorList>
            <person name="Goeker M."/>
        </authorList>
    </citation>
    <scope>NUCLEOTIDE SEQUENCE [LARGE SCALE GENOMIC DNA]</scope>
    <source>
        <strain evidence="3 4">DSM 45771</strain>
    </source>
</reference>
<accession>A0A2U1E9V6</accession>
<dbReference type="CDD" id="cd19091">
    <property type="entry name" value="AKR_PsAKR"/>
    <property type="match status" value="1"/>
</dbReference>
<proteinExistence type="predicted"/>
<dbReference type="FunFam" id="3.20.20.100:FF:000004">
    <property type="entry name" value="Oxidoreductase, aldo/keto reductase"/>
    <property type="match status" value="1"/>
</dbReference>
<feature type="domain" description="NADP-dependent oxidoreductase" evidence="2">
    <location>
        <begin position="42"/>
        <end position="344"/>
    </location>
</feature>
<dbReference type="AlphaFoldDB" id="A0A2U1E9V6"/>
<dbReference type="Proteomes" id="UP000245639">
    <property type="component" value="Unassembled WGS sequence"/>
</dbReference>
<evidence type="ECO:0000256" key="1">
    <source>
        <dbReference type="ARBA" id="ARBA00023002"/>
    </source>
</evidence>
<dbReference type="GO" id="GO:0005829">
    <property type="term" value="C:cytosol"/>
    <property type="evidence" value="ECO:0007669"/>
    <property type="project" value="TreeGrafter"/>
</dbReference>
<evidence type="ECO:0000313" key="4">
    <source>
        <dbReference type="Proteomes" id="UP000245639"/>
    </source>
</evidence>
<dbReference type="PANTHER" id="PTHR43364">
    <property type="entry name" value="NADH-SPECIFIC METHYLGLYOXAL REDUCTASE-RELATED"/>
    <property type="match status" value="1"/>
</dbReference>
<gene>
    <name evidence="3" type="ORF">C8D89_1294</name>
</gene>
<keyword evidence="1" id="KW-0560">Oxidoreductase</keyword>
<protein>
    <submittedName>
        <fullName evidence="3">Aryl-alcohol dehydrogenase-like predicted oxidoreductase</fullName>
    </submittedName>
</protein>
<dbReference type="SUPFAM" id="SSF51430">
    <property type="entry name" value="NAD(P)-linked oxidoreductase"/>
    <property type="match status" value="1"/>
</dbReference>